<name>A0A654U226_MYCTX</name>
<protein>
    <submittedName>
        <fullName evidence="1">Uncharacterized protein</fullName>
    </submittedName>
</protein>
<proteinExistence type="predicted"/>
<organism evidence="1 2">
    <name type="scientific">Mycobacterium tuberculosis</name>
    <dbReference type="NCBI Taxonomy" id="1773"/>
    <lineage>
        <taxon>Bacteria</taxon>
        <taxon>Bacillati</taxon>
        <taxon>Actinomycetota</taxon>
        <taxon>Actinomycetes</taxon>
        <taxon>Mycobacteriales</taxon>
        <taxon>Mycobacteriaceae</taxon>
        <taxon>Mycobacterium</taxon>
        <taxon>Mycobacterium tuberculosis complex</taxon>
    </lineage>
</organism>
<evidence type="ECO:0000313" key="2">
    <source>
        <dbReference type="Proteomes" id="UP000046680"/>
    </source>
</evidence>
<gene>
    <name evidence="1" type="ORF">ERS007657_02170</name>
</gene>
<accession>A0A654U226</accession>
<dbReference type="EMBL" id="CGCX01000791">
    <property type="protein sequence ID" value="CFR83547.1"/>
    <property type="molecule type" value="Genomic_DNA"/>
</dbReference>
<reference evidence="1 2" key="1">
    <citation type="submission" date="2015-03" db="EMBL/GenBank/DDBJ databases">
        <authorList>
            <consortium name="Pathogen Informatics"/>
        </authorList>
    </citation>
    <scope>NUCLEOTIDE SEQUENCE [LARGE SCALE GENOMIC DNA]</scope>
    <source>
        <strain evidence="1 2">C09601061</strain>
    </source>
</reference>
<dbReference type="Proteomes" id="UP000046680">
    <property type="component" value="Unassembled WGS sequence"/>
</dbReference>
<evidence type="ECO:0000313" key="1">
    <source>
        <dbReference type="EMBL" id="CFR83547.1"/>
    </source>
</evidence>
<dbReference type="AlphaFoldDB" id="A0A654U226"/>
<sequence length="62" mass="6478">MNITRPSVVSAIHASPGCQPLWPNSSASISTGGRSWVSRTLILARTLKTPRSAAMIASAGEE</sequence>